<name>A0ACC0BB93_CATRO</name>
<accession>A0ACC0BB93</accession>
<dbReference type="Proteomes" id="UP001060085">
    <property type="component" value="Linkage Group LG04"/>
</dbReference>
<proteinExistence type="predicted"/>
<sequence length="118" mass="13946">MGRKIEIKRIQDNTKAQITFSKRRNSLLKKAKEIAESCDVDVAFLVFSRSGRVTEFCTQQRMEDLLERYVNVPVDKRLSHIKNVQAKIEKLKELDVIPNEDDKRRYLDNQLSFIYKNV</sequence>
<gene>
    <name evidence="1" type="ORF">M9H77_19788</name>
</gene>
<comment type="caution">
    <text evidence="1">The sequence shown here is derived from an EMBL/GenBank/DDBJ whole genome shotgun (WGS) entry which is preliminary data.</text>
</comment>
<evidence type="ECO:0000313" key="2">
    <source>
        <dbReference type="Proteomes" id="UP001060085"/>
    </source>
</evidence>
<evidence type="ECO:0000313" key="1">
    <source>
        <dbReference type="EMBL" id="KAI5669935.1"/>
    </source>
</evidence>
<dbReference type="EMBL" id="CM044704">
    <property type="protein sequence ID" value="KAI5669935.1"/>
    <property type="molecule type" value="Genomic_DNA"/>
</dbReference>
<keyword evidence="2" id="KW-1185">Reference proteome</keyword>
<organism evidence="1 2">
    <name type="scientific">Catharanthus roseus</name>
    <name type="common">Madagascar periwinkle</name>
    <name type="synonym">Vinca rosea</name>
    <dbReference type="NCBI Taxonomy" id="4058"/>
    <lineage>
        <taxon>Eukaryota</taxon>
        <taxon>Viridiplantae</taxon>
        <taxon>Streptophyta</taxon>
        <taxon>Embryophyta</taxon>
        <taxon>Tracheophyta</taxon>
        <taxon>Spermatophyta</taxon>
        <taxon>Magnoliopsida</taxon>
        <taxon>eudicotyledons</taxon>
        <taxon>Gunneridae</taxon>
        <taxon>Pentapetalae</taxon>
        <taxon>asterids</taxon>
        <taxon>lamiids</taxon>
        <taxon>Gentianales</taxon>
        <taxon>Apocynaceae</taxon>
        <taxon>Rauvolfioideae</taxon>
        <taxon>Vinceae</taxon>
        <taxon>Catharanthinae</taxon>
        <taxon>Catharanthus</taxon>
    </lineage>
</organism>
<protein>
    <submittedName>
        <fullName evidence="1">Uncharacterized protein</fullName>
    </submittedName>
</protein>
<reference evidence="2" key="1">
    <citation type="journal article" date="2023" name="Nat. Plants">
        <title>Single-cell RNA sequencing provides a high-resolution roadmap for understanding the multicellular compartmentation of specialized metabolism.</title>
        <authorList>
            <person name="Sun S."/>
            <person name="Shen X."/>
            <person name="Li Y."/>
            <person name="Li Y."/>
            <person name="Wang S."/>
            <person name="Li R."/>
            <person name="Zhang H."/>
            <person name="Shen G."/>
            <person name="Guo B."/>
            <person name="Wei J."/>
            <person name="Xu J."/>
            <person name="St-Pierre B."/>
            <person name="Chen S."/>
            <person name="Sun C."/>
        </authorList>
    </citation>
    <scope>NUCLEOTIDE SEQUENCE [LARGE SCALE GENOMIC DNA]</scope>
</reference>